<comment type="similarity">
    <text evidence="1">Belongs to the nitroreductase family.</text>
</comment>
<dbReference type="Proteomes" id="UP000836597">
    <property type="component" value="Chromosome"/>
</dbReference>
<dbReference type="SUPFAM" id="SSF55469">
    <property type="entry name" value="FMN-dependent nitroreductase-like"/>
    <property type="match status" value="2"/>
</dbReference>
<organism evidence="4">
    <name type="scientific">Acididesulfobacillus acetoxydans</name>
    <dbReference type="NCBI Taxonomy" id="1561005"/>
    <lineage>
        <taxon>Bacteria</taxon>
        <taxon>Bacillati</taxon>
        <taxon>Bacillota</taxon>
        <taxon>Clostridia</taxon>
        <taxon>Eubacteriales</taxon>
        <taxon>Peptococcaceae</taxon>
        <taxon>Acididesulfobacillus</taxon>
    </lineage>
</organism>
<accession>A0A8S0Y2Y5</accession>
<dbReference type="PANTHER" id="PTHR43673:SF10">
    <property type="entry name" value="NADH DEHYDROGENASE_NAD(P)H NITROREDUCTASE XCC3605-RELATED"/>
    <property type="match status" value="1"/>
</dbReference>
<name>A0A8S0Y2Y5_9FIRM</name>
<dbReference type="EC" id="1.-.-.-" evidence="4"/>
<evidence type="ECO:0000256" key="1">
    <source>
        <dbReference type="ARBA" id="ARBA00007118"/>
    </source>
</evidence>
<dbReference type="KEGG" id="aacx:DEACI_2031"/>
<protein>
    <submittedName>
        <fullName evidence="4 5">Nitroreductase</fullName>
        <ecNumber evidence="4">1.-.-.-</ecNumber>
    </submittedName>
</protein>
<evidence type="ECO:0000313" key="5">
    <source>
        <dbReference type="EMBL" id="CEJ07181.1"/>
    </source>
</evidence>
<evidence type="ECO:0000313" key="4">
    <source>
        <dbReference type="EMBL" id="CAA7601365.1"/>
    </source>
</evidence>
<dbReference type="EMBL" id="CDGJ01000043">
    <property type="protein sequence ID" value="CEJ07181.1"/>
    <property type="molecule type" value="Genomic_DNA"/>
</dbReference>
<dbReference type="Gene3D" id="3.40.109.10">
    <property type="entry name" value="NADH Oxidase"/>
    <property type="match status" value="1"/>
</dbReference>
<evidence type="ECO:0000259" key="3">
    <source>
        <dbReference type="Pfam" id="PF14512"/>
    </source>
</evidence>
<proteinExistence type="inferred from homology"/>
<dbReference type="AlphaFoldDB" id="A0A8S0Y2Y5"/>
<gene>
    <name evidence="5" type="ORF">DEACI_1639</name>
    <name evidence="4" type="ORF">DEACI_2031</name>
</gene>
<dbReference type="Gene3D" id="3.40.109.30">
    <property type="entry name" value="putative nitroreductase (tm1586), domain 2"/>
    <property type="match status" value="1"/>
</dbReference>
<dbReference type="Proteomes" id="UP001071230">
    <property type="component" value="Unassembled WGS sequence"/>
</dbReference>
<keyword evidence="6" id="KW-1185">Reference proteome</keyword>
<dbReference type="Pfam" id="PF14512">
    <property type="entry name" value="TM1586_NiRdase"/>
    <property type="match status" value="1"/>
</dbReference>
<dbReference type="InterPro" id="IPR000415">
    <property type="entry name" value="Nitroreductase-like"/>
</dbReference>
<reference evidence="5" key="1">
    <citation type="submission" date="2014-11" db="EMBL/GenBank/DDBJ databases">
        <authorList>
            <person name="Hornung B.V."/>
        </authorList>
    </citation>
    <scope>NUCLEOTIDE SEQUENCE</scope>
    <source>
        <strain evidence="5">INE</strain>
    </source>
</reference>
<reference evidence="4" key="2">
    <citation type="submission" date="2020-01" db="EMBL/GenBank/DDBJ databases">
        <authorList>
            <person name="Hornung B."/>
        </authorList>
    </citation>
    <scope>NUCLEOTIDE SEQUENCE</scope>
    <source>
        <strain evidence="4">PacBioINE</strain>
    </source>
</reference>
<evidence type="ECO:0000313" key="6">
    <source>
        <dbReference type="Proteomes" id="UP001071230"/>
    </source>
</evidence>
<dbReference type="InterPro" id="IPR029478">
    <property type="entry name" value="TM1586_NiRdase"/>
</dbReference>
<sequence length="208" mass="23050">MNSVNLYLKVAYGKIRNAPAYAAFIGEMDDRNVQEKAGRLGEFLILEATSLGLGTCWVGASFRPDAVRSQIELKSDEQVLAVSPLGFVKEQYSLEEKLMAGLVKSSKRKSLEELWLEKPIGPVPRWISTSLEAARLAPSAVNRQPWRFSVEDKSIKLSVDNVKDSYHISKRLDCGIAMAHVEIAAVHSGEAGIWEYLSNPGVARFKKV</sequence>
<evidence type="ECO:0000256" key="2">
    <source>
        <dbReference type="ARBA" id="ARBA00023002"/>
    </source>
</evidence>
<dbReference type="GO" id="GO:0016491">
    <property type="term" value="F:oxidoreductase activity"/>
    <property type="evidence" value="ECO:0007669"/>
    <property type="project" value="UniProtKB-KW"/>
</dbReference>
<dbReference type="EMBL" id="LR746496">
    <property type="protein sequence ID" value="CAA7601365.1"/>
    <property type="molecule type" value="Genomic_DNA"/>
</dbReference>
<feature type="domain" description="Putative nitroreductase TM1586" evidence="3">
    <location>
        <begin position="11"/>
        <end position="185"/>
    </location>
</feature>
<keyword evidence="2 4" id="KW-0560">Oxidoreductase</keyword>
<dbReference type="RefSeq" id="WP_240984900.1">
    <property type="nucleotide sequence ID" value="NZ_CDGJ01000043.1"/>
</dbReference>
<dbReference type="PANTHER" id="PTHR43673">
    <property type="entry name" value="NAD(P)H NITROREDUCTASE YDGI-RELATED"/>
    <property type="match status" value="1"/>
</dbReference>